<proteinExistence type="predicted"/>
<accession>A0AA45LE39</accession>
<dbReference type="AlphaFoldDB" id="A0AA45LE39"/>
<organism evidence="1 2">
    <name type="scientific">Actinosynnema pretiosum subsp. pretiosum</name>
    <dbReference type="NCBI Taxonomy" id="103721"/>
    <lineage>
        <taxon>Bacteria</taxon>
        <taxon>Bacillati</taxon>
        <taxon>Actinomycetota</taxon>
        <taxon>Actinomycetes</taxon>
        <taxon>Pseudonocardiales</taxon>
        <taxon>Pseudonocardiaceae</taxon>
        <taxon>Actinosynnema</taxon>
    </lineage>
</organism>
<dbReference type="Proteomes" id="UP000677152">
    <property type="component" value="Chromosome"/>
</dbReference>
<reference evidence="1" key="1">
    <citation type="submission" date="2021-04" db="EMBL/GenBank/DDBJ databases">
        <title>Genomic sequence of Actinosynnema pretiosum subsp. pretiosum ATCC 31280 (C-14919).</title>
        <authorList>
            <person name="Bai L."/>
            <person name="Wang X."/>
            <person name="Xiao Y."/>
        </authorList>
    </citation>
    <scope>NUCLEOTIDE SEQUENCE</scope>
    <source>
        <strain evidence="1">ATCC 31280</strain>
    </source>
</reference>
<protein>
    <submittedName>
        <fullName evidence="1">Uncharacterized protein</fullName>
    </submittedName>
</protein>
<evidence type="ECO:0000313" key="1">
    <source>
        <dbReference type="EMBL" id="QUF07573.1"/>
    </source>
</evidence>
<evidence type="ECO:0000313" key="2">
    <source>
        <dbReference type="Proteomes" id="UP000677152"/>
    </source>
</evidence>
<sequence>MAHVWWRVGSDPLCHAFPLAGDHPAGDHLAACSGARRPPDDAGGQAHGPLCVACLVRLEGAGAALAAHPGPRSGQPC</sequence>
<gene>
    <name evidence="1" type="ORF">KCV87_17085</name>
</gene>
<name>A0AA45LE39_9PSEU</name>
<dbReference type="EMBL" id="CP073249">
    <property type="protein sequence ID" value="QUF07573.1"/>
    <property type="molecule type" value="Genomic_DNA"/>
</dbReference>